<feature type="compositionally biased region" description="Basic residues" evidence="1">
    <location>
        <begin position="507"/>
        <end position="517"/>
    </location>
</feature>
<proteinExistence type="predicted"/>
<feature type="region of interest" description="Disordered" evidence="1">
    <location>
        <begin position="501"/>
        <end position="542"/>
    </location>
</feature>
<dbReference type="AlphaFoldDB" id="A0A166ABL0"/>
<accession>A0A166ABL0</accession>
<dbReference type="Proteomes" id="UP000076532">
    <property type="component" value="Unassembled WGS sequence"/>
</dbReference>
<feature type="region of interest" description="Disordered" evidence="1">
    <location>
        <begin position="444"/>
        <end position="469"/>
    </location>
</feature>
<evidence type="ECO:0000256" key="1">
    <source>
        <dbReference type="SAM" id="MobiDB-lite"/>
    </source>
</evidence>
<evidence type="ECO:0000313" key="2">
    <source>
        <dbReference type="EMBL" id="KZP11442.1"/>
    </source>
</evidence>
<organism evidence="2 3">
    <name type="scientific">Athelia psychrophila</name>
    <dbReference type="NCBI Taxonomy" id="1759441"/>
    <lineage>
        <taxon>Eukaryota</taxon>
        <taxon>Fungi</taxon>
        <taxon>Dikarya</taxon>
        <taxon>Basidiomycota</taxon>
        <taxon>Agaricomycotina</taxon>
        <taxon>Agaricomycetes</taxon>
        <taxon>Agaricomycetidae</taxon>
        <taxon>Atheliales</taxon>
        <taxon>Atheliaceae</taxon>
        <taxon>Athelia</taxon>
    </lineage>
</organism>
<name>A0A166ABL0_9AGAM</name>
<evidence type="ECO:0000313" key="3">
    <source>
        <dbReference type="Proteomes" id="UP000076532"/>
    </source>
</evidence>
<keyword evidence="3" id="KW-1185">Reference proteome</keyword>
<feature type="compositionally biased region" description="Low complexity" evidence="1">
    <location>
        <begin position="291"/>
        <end position="318"/>
    </location>
</feature>
<gene>
    <name evidence="2" type="ORF">FIBSPDRAFT_937543</name>
</gene>
<feature type="region of interest" description="Disordered" evidence="1">
    <location>
        <begin position="289"/>
        <end position="325"/>
    </location>
</feature>
<feature type="region of interest" description="Disordered" evidence="1">
    <location>
        <begin position="35"/>
        <end position="56"/>
    </location>
</feature>
<feature type="region of interest" description="Disordered" evidence="1">
    <location>
        <begin position="370"/>
        <end position="395"/>
    </location>
</feature>
<sequence>MLASLIQQHKLATKTPHSTRRALLSVRSFIDNGTSHVKGPCSQARSTPGGPPLQSTRPPWPALPAAFVDCSAQAAMAAVAFPNDHSTRSFVEILLRFSTPKCKEQIQTKLYNLKSRSPSLNPPSNFDVAQTLQDGVQKVQSGSTFPELGLDVIGPEHYLYWSRSREQMWSGVGGTLTSRRETAGVSVKGRRSYPVGSPRTVSAPALGRPAAERLGTARVLGYPLRSTSTGLVVTGNGSGGRYARAARGIVRAGPVDHADHADHTDTRAPGPGTAACCLRRWRVTPPLQRVASRGGPPAGAAGAGAAAPSTRRATRTGGFSPTGSRYRAWSSRVSDVLFLAAVEMTAGLRILTRAVALHGHFPTCFGSRGGACRPASSRPGTRGAPDIPEIGGGGERRGFHLDTVGRGGGAGARVPAHPPGHAPQGVRVLALRGPLGQARVVQARPALSPRAKHPKHTKRPPAPAPTPTLRLRVARPAPHLSRHAGQPPAHHHLLRRAQTPLAPHAPRPPRHHTHRVPLPHALDRPRRLRLPFERPPPAAAPI</sequence>
<reference evidence="2 3" key="1">
    <citation type="journal article" date="2016" name="Mol. Biol. Evol.">
        <title>Comparative Genomics of Early-Diverging Mushroom-Forming Fungi Provides Insights into the Origins of Lignocellulose Decay Capabilities.</title>
        <authorList>
            <person name="Nagy L.G."/>
            <person name="Riley R."/>
            <person name="Tritt A."/>
            <person name="Adam C."/>
            <person name="Daum C."/>
            <person name="Floudas D."/>
            <person name="Sun H."/>
            <person name="Yadav J.S."/>
            <person name="Pangilinan J."/>
            <person name="Larsson K.H."/>
            <person name="Matsuura K."/>
            <person name="Barry K."/>
            <person name="Labutti K."/>
            <person name="Kuo R."/>
            <person name="Ohm R.A."/>
            <person name="Bhattacharya S.S."/>
            <person name="Shirouzu T."/>
            <person name="Yoshinaga Y."/>
            <person name="Martin F.M."/>
            <person name="Grigoriev I.V."/>
            <person name="Hibbett D.S."/>
        </authorList>
    </citation>
    <scope>NUCLEOTIDE SEQUENCE [LARGE SCALE GENOMIC DNA]</scope>
    <source>
        <strain evidence="2 3">CBS 109695</strain>
    </source>
</reference>
<feature type="compositionally biased region" description="Pro residues" evidence="1">
    <location>
        <begin position="533"/>
        <end position="542"/>
    </location>
</feature>
<dbReference type="EMBL" id="KV417663">
    <property type="protein sequence ID" value="KZP11442.1"/>
    <property type="molecule type" value="Genomic_DNA"/>
</dbReference>
<protein>
    <submittedName>
        <fullName evidence="2">Uncharacterized protein</fullName>
    </submittedName>
</protein>
<feature type="compositionally biased region" description="Basic residues" evidence="1">
    <location>
        <begin position="450"/>
        <end position="459"/>
    </location>
</feature>